<evidence type="ECO:0000313" key="2">
    <source>
        <dbReference type="EMBL" id="MCW3486441.1"/>
    </source>
</evidence>
<proteinExistence type="predicted"/>
<feature type="signal peptide" evidence="1">
    <location>
        <begin position="1"/>
        <end position="17"/>
    </location>
</feature>
<protein>
    <submittedName>
        <fullName evidence="2">Uncharacterized protein</fullName>
    </submittedName>
</protein>
<dbReference type="RefSeq" id="WP_264733257.1">
    <property type="nucleotide sequence ID" value="NZ_JAPDNR010000001.1"/>
</dbReference>
<organism evidence="2 3">
    <name type="scientific">Chitinophaga nivalis</name>
    <dbReference type="NCBI Taxonomy" id="2991709"/>
    <lineage>
        <taxon>Bacteria</taxon>
        <taxon>Pseudomonadati</taxon>
        <taxon>Bacteroidota</taxon>
        <taxon>Chitinophagia</taxon>
        <taxon>Chitinophagales</taxon>
        <taxon>Chitinophagaceae</taxon>
        <taxon>Chitinophaga</taxon>
    </lineage>
</organism>
<evidence type="ECO:0000313" key="3">
    <source>
        <dbReference type="Proteomes" id="UP001207742"/>
    </source>
</evidence>
<keyword evidence="3" id="KW-1185">Reference proteome</keyword>
<keyword evidence="1" id="KW-0732">Signal</keyword>
<dbReference type="PROSITE" id="PS51257">
    <property type="entry name" value="PROKAR_LIPOPROTEIN"/>
    <property type="match status" value="1"/>
</dbReference>
<name>A0ABT3IRE0_9BACT</name>
<feature type="chain" id="PRO_5046429039" evidence="1">
    <location>
        <begin position="18"/>
        <end position="315"/>
    </location>
</feature>
<sequence length="315" mass="33297">MKKILFLFAVVCLFFMACTKEQQLKKDKSYTDQPTAAASSQAASIDKDVFTYSSDWSGKVQIVIVSRSESGTHVFTDVTVPPDYVLIGGGAVATYPQGSYGALLTASYPDNNLSTWHAASKDHIQSASHTLTGYAIGLKLSGVTKDELKTYIQISSNTTGTAGHPNTYVSTNGGYTLIGGGAKVNWSGWGNLLTKSIPSGNSWLVGSKDHIESSPASITAYAIGIQPNIPNFGALEILQESASTYASGSQGVVTVNIDNTWVVASAGAEAQYAGLGRLLVGILPNVRSVTAISHDHLEFDGGTTYAYAVKIRKKP</sequence>
<evidence type="ECO:0000256" key="1">
    <source>
        <dbReference type="SAM" id="SignalP"/>
    </source>
</evidence>
<gene>
    <name evidence="2" type="ORF">OL497_21245</name>
</gene>
<reference evidence="2 3" key="1">
    <citation type="submission" date="2022-10" db="EMBL/GenBank/DDBJ databases">
        <title>Chitinophaga nivalis PC15 sp. nov., isolated from Pyeongchang county, South Korea.</title>
        <authorList>
            <person name="Trinh H.N."/>
        </authorList>
    </citation>
    <scope>NUCLEOTIDE SEQUENCE [LARGE SCALE GENOMIC DNA]</scope>
    <source>
        <strain evidence="2 3">PC14</strain>
    </source>
</reference>
<comment type="caution">
    <text evidence="2">The sequence shown here is derived from an EMBL/GenBank/DDBJ whole genome shotgun (WGS) entry which is preliminary data.</text>
</comment>
<dbReference type="Proteomes" id="UP001207742">
    <property type="component" value="Unassembled WGS sequence"/>
</dbReference>
<accession>A0ABT3IRE0</accession>
<dbReference type="EMBL" id="JAPDNS010000002">
    <property type="protein sequence ID" value="MCW3486441.1"/>
    <property type="molecule type" value="Genomic_DNA"/>
</dbReference>